<dbReference type="AlphaFoldDB" id="A0A2T9ZE61"/>
<dbReference type="Proteomes" id="UP000245609">
    <property type="component" value="Unassembled WGS sequence"/>
</dbReference>
<dbReference type="CDD" id="cd05157">
    <property type="entry name" value="ETNK_euk"/>
    <property type="match status" value="1"/>
</dbReference>
<evidence type="ECO:0008006" key="4">
    <source>
        <dbReference type="Google" id="ProtNLM"/>
    </source>
</evidence>
<dbReference type="SUPFAM" id="SSF56112">
    <property type="entry name" value="Protein kinase-like (PK-like)"/>
    <property type="match status" value="1"/>
</dbReference>
<dbReference type="EMBL" id="MBFS01000318">
    <property type="protein sequence ID" value="PVV02840.1"/>
    <property type="molecule type" value="Genomic_DNA"/>
</dbReference>
<dbReference type="GO" id="GO:0006646">
    <property type="term" value="P:phosphatidylethanolamine biosynthetic process"/>
    <property type="evidence" value="ECO:0007669"/>
    <property type="project" value="TreeGrafter"/>
</dbReference>
<reference evidence="2 3" key="1">
    <citation type="journal article" date="2018" name="MBio">
        <title>Comparative Genomics Reveals the Core Gene Toolbox for the Fungus-Insect Symbiosis.</title>
        <authorList>
            <person name="Wang Y."/>
            <person name="Stata M."/>
            <person name="Wang W."/>
            <person name="Stajich J.E."/>
            <person name="White M.M."/>
            <person name="Moncalvo J.M."/>
        </authorList>
    </citation>
    <scope>NUCLEOTIDE SEQUENCE [LARGE SCALE GENOMIC DNA]</scope>
    <source>
        <strain evidence="2 3">SC-DP-2</strain>
    </source>
</reference>
<organism evidence="2 3">
    <name type="scientific">Smittium megazygosporum</name>
    <dbReference type="NCBI Taxonomy" id="133381"/>
    <lineage>
        <taxon>Eukaryota</taxon>
        <taxon>Fungi</taxon>
        <taxon>Fungi incertae sedis</taxon>
        <taxon>Zoopagomycota</taxon>
        <taxon>Kickxellomycotina</taxon>
        <taxon>Harpellomycetes</taxon>
        <taxon>Harpellales</taxon>
        <taxon>Legeriomycetaceae</taxon>
        <taxon>Smittium</taxon>
    </lineage>
</organism>
<comment type="similarity">
    <text evidence="1">Belongs to the choline/ethanolamine kinase family.</text>
</comment>
<keyword evidence="3" id="KW-1185">Reference proteome</keyword>
<evidence type="ECO:0000313" key="3">
    <source>
        <dbReference type="Proteomes" id="UP000245609"/>
    </source>
</evidence>
<dbReference type="PANTHER" id="PTHR22603:SF93">
    <property type="entry name" value="RE24176P"/>
    <property type="match status" value="1"/>
</dbReference>
<dbReference type="PANTHER" id="PTHR22603">
    <property type="entry name" value="CHOLINE/ETHANOALAMINE KINASE"/>
    <property type="match status" value="1"/>
</dbReference>
<dbReference type="Pfam" id="PF01633">
    <property type="entry name" value="Choline_kinase"/>
    <property type="match status" value="1"/>
</dbReference>
<dbReference type="STRING" id="133381.A0A2T9ZE61"/>
<evidence type="ECO:0000313" key="2">
    <source>
        <dbReference type="EMBL" id="PVV02840.1"/>
    </source>
</evidence>
<dbReference type="GO" id="GO:0004305">
    <property type="term" value="F:ethanolamine kinase activity"/>
    <property type="evidence" value="ECO:0007669"/>
    <property type="project" value="TreeGrafter"/>
</dbReference>
<name>A0A2T9ZE61_9FUNG</name>
<accession>A0A2T9ZE61</accession>
<protein>
    <recommendedName>
        <fullName evidence="4">Choline kinase N-terminal domain-containing protein</fullName>
    </recommendedName>
</protein>
<dbReference type="InterPro" id="IPR011009">
    <property type="entry name" value="Kinase-like_dom_sf"/>
</dbReference>
<dbReference type="Gene3D" id="3.30.200.20">
    <property type="entry name" value="Phosphorylase Kinase, domain 1"/>
    <property type="match status" value="1"/>
</dbReference>
<comment type="caution">
    <text evidence="2">The sequence shown here is derived from an EMBL/GenBank/DDBJ whole genome shotgun (WGS) entry which is preliminary data.</text>
</comment>
<dbReference type="GO" id="GO:0004103">
    <property type="term" value="F:choline kinase activity"/>
    <property type="evidence" value="ECO:0007669"/>
    <property type="project" value="TreeGrafter"/>
</dbReference>
<evidence type="ECO:0000256" key="1">
    <source>
        <dbReference type="ARBA" id="ARBA00038211"/>
    </source>
</evidence>
<sequence>MEELSLSDTPIPEKKKIRWPKFVELLHNFEKNFAQNRPKSAIKNKESFENDVLNLFFAETSKYDYFFDLQDCEGNEELFKSRVAQILNKLLYPVDPIKPSQLHAVRISSALTNVVFQITLDYPPMWVPAVPRPPLIEDVTTSGSFIPSSVLPENYILRVYGIGIDQVIDRNNELYWLNVLGKLGIGARVFGLFQNGRLEEYLCNRSLNKDDIRNPEISSKIASRMCELHKLVDFIPAEDRSLHTSVGTFRSNSTSPAIPPALQKKTPYPEIWVNIDNWISLANSKMDQIRELCGSNPDHLSLLDRFPDISVFIKKYRNLAECHHNYPVVLAHNDFQYGNILELKKTKELVAVDYEYAGYNYRGAEIANHFTEWMADYSSEVPHSLIDANFPTLEQRYHFYKSYIQTNDHLNQSISELYPNYSHLGGKKGNATLEIKLEEMDKEVLFFVPIIHLQWGVWGLIQACISSIDFNYLVYGIQRINRFLEFSQKQFAI</sequence>
<proteinExistence type="inferred from homology"/>
<dbReference type="GO" id="GO:0005737">
    <property type="term" value="C:cytoplasm"/>
    <property type="evidence" value="ECO:0007669"/>
    <property type="project" value="TreeGrafter"/>
</dbReference>
<dbReference type="OrthoDB" id="10267235at2759"/>
<dbReference type="Gene3D" id="3.90.1200.10">
    <property type="match status" value="1"/>
</dbReference>
<gene>
    <name evidence="2" type="ORF">BB560_002696</name>
</gene>